<name>A0A8X6Y9T7_9ARAC</name>
<proteinExistence type="predicted"/>
<sequence>MGLSAAASSCRICQAFGVELSMNVWQGIGFKISCREICPSVIKLEQDEYRLWMTKSCRRPMRKTVVKRVVNLPGNSTLPVKWLDFICTAYVRRTG</sequence>
<comment type="caution">
    <text evidence="1">The sequence shown here is derived from an EMBL/GenBank/DDBJ whole genome shotgun (WGS) entry which is preliminary data.</text>
</comment>
<gene>
    <name evidence="1" type="ORF">TNIN_220181</name>
</gene>
<dbReference type="Proteomes" id="UP000886998">
    <property type="component" value="Unassembled WGS sequence"/>
</dbReference>
<keyword evidence="2" id="KW-1185">Reference proteome</keyword>
<dbReference type="AlphaFoldDB" id="A0A8X6Y9T7"/>
<evidence type="ECO:0000313" key="1">
    <source>
        <dbReference type="EMBL" id="GFY65654.1"/>
    </source>
</evidence>
<evidence type="ECO:0000313" key="2">
    <source>
        <dbReference type="Proteomes" id="UP000886998"/>
    </source>
</evidence>
<dbReference type="OrthoDB" id="6431778at2759"/>
<accession>A0A8X6Y9T7</accession>
<reference evidence="1" key="1">
    <citation type="submission" date="2020-08" db="EMBL/GenBank/DDBJ databases">
        <title>Multicomponent nature underlies the extraordinary mechanical properties of spider dragline silk.</title>
        <authorList>
            <person name="Kono N."/>
            <person name="Nakamura H."/>
            <person name="Mori M."/>
            <person name="Yoshida Y."/>
            <person name="Ohtoshi R."/>
            <person name="Malay A.D."/>
            <person name="Moran D.A.P."/>
            <person name="Tomita M."/>
            <person name="Numata K."/>
            <person name="Arakawa K."/>
        </authorList>
    </citation>
    <scope>NUCLEOTIDE SEQUENCE</scope>
</reference>
<organism evidence="1 2">
    <name type="scientific">Trichonephila inaurata madagascariensis</name>
    <dbReference type="NCBI Taxonomy" id="2747483"/>
    <lineage>
        <taxon>Eukaryota</taxon>
        <taxon>Metazoa</taxon>
        <taxon>Ecdysozoa</taxon>
        <taxon>Arthropoda</taxon>
        <taxon>Chelicerata</taxon>
        <taxon>Arachnida</taxon>
        <taxon>Araneae</taxon>
        <taxon>Araneomorphae</taxon>
        <taxon>Entelegynae</taxon>
        <taxon>Araneoidea</taxon>
        <taxon>Nephilidae</taxon>
        <taxon>Trichonephila</taxon>
        <taxon>Trichonephila inaurata</taxon>
    </lineage>
</organism>
<dbReference type="EMBL" id="BMAV01015614">
    <property type="protein sequence ID" value="GFY65654.1"/>
    <property type="molecule type" value="Genomic_DNA"/>
</dbReference>
<protein>
    <submittedName>
        <fullName evidence="1">Uncharacterized protein</fullName>
    </submittedName>
</protein>